<reference evidence="3 4" key="1">
    <citation type="submission" date="2019-09" db="EMBL/GenBank/DDBJ databases">
        <title>Serinicoccus pratensis sp. nov., isolated from meadow soil.</title>
        <authorList>
            <person name="Zhang W."/>
        </authorList>
    </citation>
    <scope>NUCLEOTIDE SEQUENCE [LARGE SCALE GENOMIC DNA]</scope>
    <source>
        <strain evidence="3 4">W204</strain>
    </source>
</reference>
<dbReference type="GO" id="GO:0051131">
    <property type="term" value="P:chaperone-mediated protein complex assembly"/>
    <property type="evidence" value="ECO:0007669"/>
    <property type="project" value="InterPro"/>
</dbReference>
<dbReference type="InterPro" id="IPR003765">
    <property type="entry name" value="NO3_reductase_chaperone_NarJ"/>
</dbReference>
<gene>
    <name evidence="3" type="primary">narJ</name>
    <name evidence="3" type="ORF">FY030_15150</name>
</gene>
<feature type="region of interest" description="Disordered" evidence="2">
    <location>
        <begin position="236"/>
        <end position="264"/>
    </location>
</feature>
<dbReference type="Gene3D" id="1.10.3480.10">
    <property type="entry name" value="TorD-like"/>
    <property type="match status" value="1"/>
</dbReference>
<dbReference type="GO" id="GO:0016530">
    <property type="term" value="F:metallochaperone activity"/>
    <property type="evidence" value="ECO:0007669"/>
    <property type="project" value="TreeGrafter"/>
</dbReference>
<organism evidence="3 4">
    <name type="scientific">Ornithinimicrobium pratense</name>
    <dbReference type="NCBI Taxonomy" id="2593973"/>
    <lineage>
        <taxon>Bacteria</taxon>
        <taxon>Bacillati</taxon>
        <taxon>Actinomycetota</taxon>
        <taxon>Actinomycetes</taxon>
        <taxon>Micrococcales</taxon>
        <taxon>Ornithinimicrobiaceae</taxon>
        <taxon>Ornithinimicrobium</taxon>
    </lineage>
</organism>
<keyword evidence="1" id="KW-0534">Nitrate assimilation</keyword>
<dbReference type="Pfam" id="PF02613">
    <property type="entry name" value="Nitrate_red_del"/>
    <property type="match status" value="1"/>
</dbReference>
<dbReference type="EMBL" id="CP044427">
    <property type="protein sequence ID" value="QFG69862.1"/>
    <property type="molecule type" value="Genomic_DNA"/>
</dbReference>
<dbReference type="RefSeq" id="WP_158062356.1">
    <property type="nucleotide sequence ID" value="NZ_CP044427.1"/>
</dbReference>
<evidence type="ECO:0000256" key="1">
    <source>
        <dbReference type="ARBA" id="ARBA00023063"/>
    </source>
</evidence>
<protein>
    <submittedName>
        <fullName evidence="3">Nitrate reductase molybdenum cofactor assembly chaperone</fullName>
    </submittedName>
</protein>
<dbReference type="InterPro" id="IPR020945">
    <property type="entry name" value="DMSO/NO3_reduct_chaperone"/>
</dbReference>
<sequence>MLPWKRHRRTQPRLDAQAQADTWQLCSLLLDYPDDQLVARLPLLREVVAGLPGQAGGPLSRFLDHVDTTLAQEGLGALQVAYVDTFDVTRKCALHLTYFLHGDTRNRGVALVRFKQLYRQHGMELREGEDSPAELPDFLPVVLEFGATTAPETAWKLLNDHRVGIELLRRALDKRSSPWLDVLAAVRATLPALDSDDEVALAKLIAQGPPQETVGLDDAALNAPYAIDPALDQLREPPAGGCGDGAPHTSPAQLGSTIPVGAPR</sequence>
<evidence type="ECO:0000313" key="4">
    <source>
        <dbReference type="Proteomes" id="UP000326546"/>
    </source>
</evidence>
<dbReference type="PANTHER" id="PTHR43680">
    <property type="entry name" value="NITRATE REDUCTASE MOLYBDENUM COFACTOR ASSEMBLY CHAPERONE"/>
    <property type="match status" value="1"/>
</dbReference>
<dbReference type="SUPFAM" id="SSF89155">
    <property type="entry name" value="TorD-like"/>
    <property type="match status" value="1"/>
</dbReference>
<keyword evidence="4" id="KW-1185">Reference proteome</keyword>
<dbReference type="AlphaFoldDB" id="A0A5J6V9W9"/>
<proteinExistence type="predicted"/>
<dbReference type="NCBIfam" id="TIGR00684">
    <property type="entry name" value="narJ"/>
    <property type="match status" value="1"/>
</dbReference>
<dbReference type="PANTHER" id="PTHR43680:SF2">
    <property type="entry name" value="NITRATE REDUCTASE MOLYBDENUM COFACTOR ASSEMBLY CHAPERONE NARJ"/>
    <property type="match status" value="1"/>
</dbReference>
<evidence type="ECO:0000256" key="2">
    <source>
        <dbReference type="SAM" id="MobiDB-lite"/>
    </source>
</evidence>
<evidence type="ECO:0000313" key="3">
    <source>
        <dbReference type="EMBL" id="QFG69862.1"/>
    </source>
</evidence>
<dbReference type="GO" id="GO:0051082">
    <property type="term" value="F:unfolded protein binding"/>
    <property type="evidence" value="ECO:0007669"/>
    <property type="project" value="InterPro"/>
</dbReference>
<dbReference type="Proteomes" id="UP000326546">
    <property type="component" value="Chromosome"/>
</dbReference>
<name>A0A5J6V9W9_9MICO</name>
<accession>A0A5J6V9W9</accession>
<dbReference type="KEGG" id="serw:FY030_15150"/>
<dbReference type="OrthoDB" id="4307003at2"/>
<dbReference type="InterPro" id="IPR036411">
    <property type="entry name" value="TorD-like_sf"/>
</dbReference>
<dbReference type="GO" id="GO:0042128">
    <property type="term" value="P:nitrate assimilation"/>
    <property type="evidence" value="ECO:0007669"/>
    <property type="project" value="UniProtKB-KW"/>
</dbReference>